<reference evidence="4 5" key="1">
    <citation type="submission" date="2019-08" db="EMBL/GenBank/DDBJ databases">
        <authorList>
            <person name="Liang Q."/>
        </authorList>
    </citation>
    <scope>NUCLEOTIDE SEQUENCE [LARGE SCALE GENOMIC DNA]</scope>
    <source>
        <strain evidence="4 5">V1718</strain>
    </source>
</reference>
<feature type="DNA-binding region" description="H-T-H motif" evidence="2">
    <location>
        <begin position="94"/>
        <end position="113"/>
    </location>
</feature>
<dbReference type="PRINTS" id="PR00455">
    <property type="entry name" value="HTHTETR"/>
</dbReference>
<dbReference type="PANTHER" id="PTHR30055:SF146">
    <property type="entry name" value="HTH-TYPE TRANSCRIPTIONAL DUAL REGULATOR CECR"/>
    <property type="match status" value="1"/>
</dbReference>
<evidence type="ECO:0000256" key="1">
    <source>
        <dbReference type="ARBA" id="ARBA00023125"/>
    </source>
</evidence>
<protein>
    <submittedName>
        <fullName evidence="4">TetR/AcrR family transcriptional regulator</fullName>
    </submittedName>
</protein>
<dbReference type="InterPro" id="IPR001647">
    <property type="entry name" value="HTH_TetR"/>
</dbReference>
<dbReference type="InterPro" id="IPR036271">
    <property type="entry name" value="Tet_transcr_reg_TetR-rel_C_sf"/>
</dbReference>
<keyword evidence="1 2" id="KW-0238">DNA-binding</keyword>
<dbReference type="InterPro" id="IPR050109">
    <property type="entry name" value="HTH-type_TetR-like_transc_reg"/>
</dbReference>
<dbReference type="SUPFAM" id="SSF46689">
    <property type="entry name" value="Homeodomain-like"/>
    <property type="match status" value="1"/>
</dbReference>
<evidence type="ECO:0000256" key="2">
    <source>
        <dbReference type="PROSITE-ProRule" id="PRU00335"/>
    </source>
</evidence>
<evidence type="ECO:0000313" key="4">
    <source>
        <dbReference type="EMBL" id="QED28989.1"/>
    </source>
</evidence>
<proteinExistence type="predicted"/>
<dbReference type="Pfam" id="PF00440">
    <property type="entry name" value="TetR_N"/>
    <property type="match status" value="1"/>
</dbReference>
<dbReference type="Gene3D" id="1.10.357.10">
    <property type="entry name" value="Tetracycline Repressor, domain 2"/>
    <property type="match status" value="1"/>
</dbReference>
<dbReference type="KEGG" id="bbae:FRD01_17435"/>
<evidence type="ECO:0000313" key="5">
    <source>
        <dbReference type="Proteomes" id="UP000321595"/>
    </source>
</evidence>
<organism evidence="4 5">
    <name type="scientific">Microvenator marinus</name>
    <dbReference type="NCBI Taxonomy" id="2600177"/>
    <lineage>
        <taxon>Bacteria</taxon>
        <taxon>Deltaproteobacteria</taxon>
        <taxon>Bradymonadales</taxon>
        <taxon>Microvenatoraceae</taxon>
        <taxon>Microvenator</taxon>
    </lineage>
</organism>
<sequence length="272" mass="31139">MVGRFVDVRLMRQTKHSFKLFLCGKIGTTKLLDFQFIERLLKQLERALNKPRQILMSKTEIPQMIAGSEFADGAKKILAGAAEMFALKGYAATSVRQIAEAAEMSVPMVYYYFPGKEDVFKALMEVVMNHVETELVRTFPQDGTLRDQLVHVLDFHVRLGMENPKMVAMMMSTMLGPQEGRPEFPMHEQYEDHIQGIAHLFERQKLRPGMKPRFLATQFLGLKNHVMISCTALEDSRIAHYHDEIRENFSPEGIALMVDQFLFGALDPEGQR</sequence>
<dbReference type="OrthoDB" id="270177at2"/>
<feature type="domain" description="HTH tetR-type" evidence="3">
    <location>
        <begin position="71"/>
        <end position="131"/>
    </location>
</feature>
<dbReference type="SUPFAM" id="SSF48498">
    <property type="entry name" value="Tetracyclin repressor-like, C-terminal domain"/>
    <property type="match status" value="1"/>
</dbReference>
<gene>
    <name evidence="4" type="ORF">FRD01_17435</name>
</gene>
<dbReference type="EMBL" id="CP042467">
    <property type="protein sequence ID" value="QED28989.1"/>
    <property type="molecule type" value="Genomic_DNA"/>
</dbReference>
<accession>A0A5B8Y003</accession>
<evidence type="ECO:0000259" key="3">
    <source>
        <dbReference type="PROSITE" id="PS50977"/>
    </source>
</evidence>
<dbReference type="GO" id="GO:0003700">
    <property type="term" value="F:DNA-binding transcription factor activity"/>
    <property type="evidence" value="ECO:0007669"/>
    <property type="project" value="TreeGrafter"/>
</dbReference>
<dbReference type="AlphaFoldDB" id="A0A5B8Y003"/>
<dbReference type="Proteomes" id="UP000321595">
    <property type="component" value="Chromosome"/>
</dbReference>
<dbReference type="PROSITE" id="PS50977">
    <property type="entry name" value="HTH_TETR_2"/>
    <property type="match status" value="1"/>
</dbReference>
<dbReference type="GO" id="GO:0000976">
    <property type="term" value="F:transcription cis-regulatory region binding"/>
    <property type="evidence" value="ECO:0007669"/>
    <property type="project" value="TreeGrafter"/>
</dbReference>
<dbReference type="PANTHER" id="PTHR30055">
    <property type="entry name" value="HTH-TYPE TRANSCRIPTIONAL REGULATOR RUTR"/>
    <property type="match status" value="1"/>
</dbReference>
<dbReference type="InterPro" id="IPR009057">
    <property type="entry name" value="Homeodomain-like_sf"/>
</dbReference>
<keyword evidence="5" id="KW-1185">Reference proteome</keyword>
<name>A0A5B8Y003_9DELT</name>